<keyword evidence="10 19" id="KW-0862">Zinc</keyword>
<keyword evidence="9 19" id="KW-0378">Hydrolase</keyword>
<dbReference type="GO" id="GO:0004222">
    <property type="term" value="F:metalloendopeptidase activity"/>
    <property type="evidence" value="ECO:0007669"/>
    <property type="project" value="UniProtKB-UniRule"/>
</dbReference>
<evidence type="ECO:0000256" key="14">
    <source>
        <dbReference type="ARBA" id="ARBA00023136"/>
    </source>
</evidence>
<dbReference type="InterPro" id="IPR000998">
    <property type="entry name" value="MAM_dom"/>
</dbReference>
<evidence type="ECO:0000256" key="7">
    <source>
        <dbReference type="ARBA" id="ARBA00022723"/>
    </source>
</evidence>
<evidence type="ECO:0000259" key="24">
    <source>
        <dbReference type="PROSITE" id="PS50144"/>
    </source>
</evidence>
<keyword evidence="11 22" id="KW-1133">Transmembrane helix</keyword>
<keyword evidence="18" id="KW-0407">Ion channel</keyword>
<dbReference type="Gene3D" id="2.60.120.200">
    <property type="match status" value="1"/>
</dbReference>
<keyword evidence="7 19" id="KW-0479">Metal-binding</keyword>
<feature type="compositionally biased region" description="Polar residues" evidence="21">
    <location>
        <begin position="857"/>
        <end position="888"/>
    </location>
</feature>
<dbReference type="Pfam" id="PF01400">
    <property type="entry name" value="Astacin"/>
    <property type="match status" value="1"/>
</dbReference>
<dbReference type="InterPro" id="IPR006026">
    <property type="entry name" value="Peptidase_Metallo"/>
</dbReference>
<evidence type="ECO:0000256" key="19">
    <source>
        <dbReference type="PROSITE-ProRule" id="PRU01211"/>
    </source>
</evidence>
<evidence type="ECO:0000256" key="2">
    <source>
        <dbReference type="ARBA" id="ARBA00004479"/>
    </source>
</evidence>
<keyword evidence="8" id="KW-0732">Signal</keyword>
<proteinExistence type="predicted"/>
<accession>A0A3Q2T8Z2</accession>
<dbReference type="PRINTS" id="PR00020">
    <property type="entry name" value="MAMDOMAIN"/>
</dbReference>
<feature type="binding site" evidence="19">
    <location>
        <position position="354"/>
    </location>
    <ligand>
        <name>Zn(2+)</name>
        <dbReference type="ChEBI" id="CHEBI:29105"/>
        <note>catalytic</note>
    </ligand>
</feature>
<dbReference type="Pfam" id="PF03185">
    <property type="entry name" value="CaKB"/>
    <property type="match status" value="1"/>
</dbReference>
<dbReference type="PANTHER" id="PTHR10127">
    <property type="entry name" value="DISCOIDIN, CUB, EGF, LAMININ , AND ZINC METALLOPROTEASE DOMAIN CONTAINING"/>
    <property type="match status" value="1"/>
</dbReference>
<evidence type="ECO:0000256" key="1">
    <source>
        <dbReference type="ARBA" id="ARBA00004141"/>
    </source>
</evidence>
<dbReference type="InterPro" id="IPR037096">
    <property type="entry name" value="KCNMB2_ball/chain_dom_sf"/>
</dbReference>
<dbReference type="STRING" id="8078.ENSFHEP00000011378"/>
<evidence type="ECO:0000256" key="9">
    <source>
        <dbReference type="ARBA" id="ARBA00022801"/>
    </source>
</evidence>
<keyword evidence="4" id="KW-0245">EGF-like domain</keyword>
<reference evidence="26" key="2">
    <citation type="submission" date="2025-09" db="UniProtKB">
        <authorList>
            <consortium name="Ensembl"/>
        </authorList>
    </citation>
    <scope>IDENTIFICATION</scope>
</reference>
<name>A0A3Q2T8Z2_FUNHE</name>
<keyword evidence="14 22" id="KW-0472">Membrane</keyword>
<dbReference type="InterPro" id="IPR024079">
    <property type="entry name" value="MetalloPept_cat_dom_sf"/>
</dbReference>
<evidence type="ECO:0000256" key="18">
    <source>
        <dbReference type="ARBA" id="ARBA00023303"/>
    </source>
</evidence>
<dbReference type="InterPro" id="IPR013320">
    <property type="entry name" value="ConA-like_dom_sf"/>
</dbReference>
<feature type="transmembrane region" description="Helical" evidence="22">
    <location>
        <begin position="192"/>
        <end position="215"/>
    </location>
</feature>
<feature type="binding site" evidence="19">
    <location>
        <position position="350"/>
    </location>
    <ligand>
        <name>Zn(2+)</name>
        <dbReference type="ChEBI" id="CHEBI:29105"/>
        <note>catalytic</note>
    </ligand>
</feature>
<feature type="domain" description="MATH" evidence="24">
    <location>
        <begin position="624"/>
        <end position="789"/>
    </location>
</feature>
<comment type="subcellular location">
    <subcellularLocation>
        <location evidence="1">Membrane</location>
        <topology evidence="1">Multi-pass membrane protein</topology>
    </subcellularLocation>
    <subcellularLocation>
        <location evidence="2">Membrane</location>
        <topology evidence="2">Single-pass type I membrane protein</topology>
    </subcellularLocation>
</comment>
<evidence type="ECO:0000256" key="3">
    <source>
        <dbReference type="ARBA" id="ARBA00022448"/>
    </source>
</evidence>
<dbReference type="Gene3D" id="4.10.81.20">
    <property type="entry name" value="KCNMB2, ball/chain domain"/>
    <property type="match status" value="1"/>
</dbReference>
<dbReference type="SMART" id="SM00061">
    <property type="entry name" value="MATH"/>
    <property type="match status" value="1"/>
</dbReference>
<evidence type="ECO:0000313" key="26">
    <source>
        <dbReference type="Ensembl" id="ENSFHEP00000011378.1"/>
    </source>
</evidence>
<evidence type="ECO:0000256" key="20">
    <source>
        <dbReference type="RuleBase" id="RU361183"/>
    </source>
</evidence>
<evidence type="ECO:0000256" key="17">
    <source>
        <dbReference type="ARBA" id="ARBA00023180"/>
    </source>
</evidence>
<keyword evidence="6 22" id="KW-0812">Transmembrane</keyword>
<dbReference type="PROSITE" id="PS00740">
    <property type="entry name" value="MAM_1"/>
    <property type="match status" value="1"/>
</dbReference>
<evidence type="ECO:0000256" key="13">
    <source>
        <dbReference type="ARBA" id="ARBA00023065"/>
    </source>
</evidence>
<keyword evidence="3" id="KW-0813">Transport</keyword>
<evidence type="ECO:0000256" key="15">
    <source>
        <dbReference type="ARBA" id="ARBA00023145"/>
    </source>
</evidence>
<dbReference type="Proteomes" id="UP000265000">
    <property type="component" value="Unplaced"/>
</dbReference>
<dbReference type="Ensembl" id="ENSFHET00000018354.1">
    <property type="protein sequence ID" value="ENSFHEP00000011378.1"/>
    <property type="gene ID" value="ENSFHEG00000012797.1"/>
</dbReference>
<evidence type="ECO:0000256" key="8">
    <source>
        <dbReference type="ARBA" id="ARBA00022729"/>
    </source>
</evidence>
<dbReference type="SUPFAM" id="SSF49599">
    <property type="entry name" value="TRAF domain-like"/>
    <property type="match status" value="1"/>
</dbReference>
<dbReference type="SMART" id="SM00137">
    <property type="entry name" value="MAM"/>
    <property type="match status" value="1"/>
</dbReference>
<evidence type="ECO:0000259" key="25">
    <source>
        <dbReference type="PROSITE" id="PS51864"/>
    </source>
</evidence>
<protein>
    <recommendedName>
        <fullName evidence="20">Metalloendopeptidase</fullName>
        <ecNumber evidence="20">3.4.24.-</ecNumber>
    </recommendedName>
</protein>
<dbReference type="Gene3D" id="3.40.390.10">
    <property type="entry name" value="Collagenase (Catalytic Domain)"/>
    <property type="match status" value="1"/>
</dbReference>
<dbReference type="PANTHER" id="PTHR10127:SF882">
    <property type="entry name" value="MEPRIN A SUBUNIT"/>
    <property type="match status" value="1"/>
</dbReference>
<feature type="active site" evidence="19">
    <location>
        <position position="351"/>
    </location>
</feature>
<dbReference type="SUPFAM" id="SSF55486">
    <property type="entry name" value="Metalloproteases ('zincins'), catalytic domain"/>
    <property type="match status" value="1"/>
</dbReference>
<evidence type="ECO:0000256" key="10">
    <source>
        <dbReference type="ARBA" id="ARBA00022833"/>
    </source>
</evidence>
<evidence type="ECO:0000256" key="21">
    <source>
        <dbReference type="SAM" id="MobiDB-lite"/>
    </source>
</evidence>
<keyword evidence="12 19" id="KW-0482">Metalloprotease</keyword>
<evidence type="ECO:0000256" key="11">
    <source>
        <dbReference type="ARBA" id="ARBA00022989"/>
    </source>
</evidence>
<dbReference type="GO" id="GO:0008270">
    <property type="term" value="F:zinc ion binding"/>
    <property type="evidence" value="ECO:0007669"/>
    <property type="project" value="UniProtKB-UniRule"/>
</dbReference>
<dbReference type="GeneTree" id="ENSGT00950000183111"/>
<keyword evidence="27" id="KW-1185">Reference proteome</keyword>
<dbReference type="PROSITE" id="PS51864">
    <property type="entry name" value="ASTACIN"/>
    <property type="match status" value="1"/>
</dbReference>
<reference evidence="26" key="1">
    <citation type="submission" date="2025-08" db="UniProtKB">
        <authorList>
            <consortium name="Ensembl"/>
        </authorList>
    </citation>
    <scope>IDENTIFICATION</scope>
</reference>
<evidence type="ECO:0000259" key="23">
    <source>
        <dbReference type="PROSITE" id="PS50060"/>
    </source>
</evidence>
<dbReference type="PROSITE" id="PS50060">
    <property type="entry name" value="MAM_2"/>
    <property type="match status" value="1"/>
</dbReference>
<keyword evidence="15" id="KW-0865">Zymogen</keyword>
<comment type="cofactor">
    <cofactor evidence="19 20">
        <name>Zn(2+)</name>
        <dbReference type="ChEBI" id="CHEBI:29105"/>
    </cofactor>
    <text evidence="19 20">Binds 1 zinc ion per subunit.</text>
</comment>
<evidence type="ECO:0000256" key="4">
    <source>
        <dbReference type="ARBA" id="ARBA00022536"/>
    </source>
</evidence>
<sequence length="888" mass="99468">MFLWVGTKVTDRRNERNSIYQKIRDYEVLDRRKTVTALRAGEDRAILLGLSMVFFSVMMYFVLGITILRSYSDSMWTDEDSCTIVNSTIVWDVNCSYSCGVECWKSSRYPCLQVYVRLNSSGRLVQLLHNEETQDSNPECFYIPKCHKNYAATYTMVQNISQRLRAQPTVQCYVDPTEKTDSAIMTQIYGRIAVFHSLFWPTCSLIGGTVIIAMASAKLTGETETDVDQGQDWDIFDINEAAGLDLLQGDIEHDEIPGRNSIIGDKYRWPTTVPYYLEDSLDMNAKGVILKAFDQYRLKTCIDFTQWNGEENYISVFKGSGCYSSVGNRRVGKQELSIGKNCDRLGTVEHEFLHALGFWHEQSRADRDDYVKIIWEQIEPGKEHNFKTYDDTVSSALGVPYDYGSVMHYSKTAFNINSKPTIVTKIPQFMDVIGQRMGFSGSDLTKLNLLYNCTKSSTFVDSCDFEEENICGMIQNSDTAMWEQRGSVTGGPQTDFTNMGQCKGKGYFMHFSTKSVEAGGSASLESRWLYPKAGAQCLQFFLHNTGAADDVLNIWVKEYDPDSPSGKLKLFKSISGGVMGSWELHNVNLNVTQKARVVFEGVRGKSPSHGGFSIDDINLSSTQCPQHIWHIRNMTNLLATTPVGRKLYSPRFLSPSGYSFQVGVYLNGVSSHPGYMATYLHLTSGPNDHSLKWPCPWQQATIALMDQQSDIRQQMNMHRMVTTDPNKMSSDGTEYYWDNPRNVGSKVTMSDGTSYYRGPGYGTSTFITHSRLMSRKFIKGDDAFFLLSLEDISGLLVPHPLPQSAARSSIRAENQPAPQEAASEVAVAVGACVAVAMMIIAMMVGTVWRLRRRRGQHGSSDSMVVQDTPGFTGSEHPTSNLASPTATP</sequence>
<feature type="transmembrane region" description="Helical" evidence="22">
    <location>
        <begin position="825"/>
        <end position="848"/>
    </location>
</feature>
<evidence type="ECO:0000256" key="12">
    <source>
        <dbReference type="ARBA" id="ARBA00023049"/>
    </source>
</evidence>
<evidence type="ECO:0000256" key="16">
    <source>
        <dbReference type="ARBA" id="ARBA00023157"/>
    </source>
</evidence>
<dbReference type="InterPro" id="IPR001506">
    <property type="entry name" value="Peptidase_M12A"/>
</dbReference>
<evidence type="ECO:0000256" key="6">
    <source>
        <dbReference type="ARBA" id="ARBA00022692"/>
    </source>
</evidence>
<organism evidence="26 27">
    <name type="scientific">Fundulus heteroclitus</name>
    <name type="common">Killifish</name>
    <name type="synonym">Mummichog</name>
    <dbReference type="NCBI Taxonomy" id="8078"/>
    <lineage>
        <taxon>Eukaryota</taxon>
        <taxon>Metazoa</taxon>
        <taxon>Chordata</taxon>
        <taxon>Craniata</taxon>
        <taxon>Vertebrata</taxon>
        <taxon>Euteleostomi</taxon>
        <taxon>Actinopterygii</taxon>
        <taxon>Neopterygii</taxon>
        <taxon>Teleostei</taxon>
        <taxon>Neoteleostei</taxon>
        <taxon>Acanthomorphata</taxon>
        <taxon>Ovalentaria</taxon>
        <taxon>Atherinomorphae</taxon>
        <taxon>Cyprinodontiformes</taxon>
        <taxon>Fundulidae</taxon>
        <taxon>Fundulus</taxon>
    </lineage>
</organism>
<keyword evidence="5 19" id="KW-0645">Protease</keyword>
<dbReference type="CDD" id="cd06263">
    <property type="entry name" value="MAM"/>
    <property type="match status" value="1"/>
</dbReference>
<feature type="domain" description="Peptidase M12A" evidence="25">
    <location>
        <begin position="260"/>
        <end position="454"/>
    </location>
</feature>
<dbReference type="FunFam" id="2.60.210.10:FF:000009">
    <property type="entry name" value="Meprin A subunit"/>
    <property type="match status" value="1"/>
</dbReference>
<dbReference type="Gene3D" id="2.60.210.10">
    <property type="entry name" value="Apoptosis, Tumor Necrosis Factor Receptor Associated Protein 2, Chain A"/>
    <property type="match status" value="1"/>
</dbReference>
<feature type="region of interest" description="Disordered" evidence="21">
    <location>
        <begin position="855"/>
        <end position="888"/>
    </location>
</feature>
<dbReference type="EC" id="3.4.24.-" evidence="20"/>
<dbReference type="AlphaFoldDB" id="A0A3Q2T8Z2"/>
<dbReference type="InterPro" id="IPR008974">
    <property type="entry name" value="TRAF-like"/>
</dbReference>
<dbReference type="SMART" id="SM00235">
    <property type="entry name" value="ZnMc"/>
    <property type="match status" value="1"/>
</dbReference>
<feature type="transmembrane region" description="Helical" evidence="22">
    <location>
        <begin position="45"/>
        <end position="68"/>
    </location>
</feature>
<dbReference type="GO" id="GO:0016020">
    <property type="term" value="C:membrane"/>
    <property type="evidence" value="ECO:0007669"/>
    <property type="project" value="UniProtKB-SubCell"/>
</dbReference>
<dbReference type="Pfam" id="PF22486">
    <property type="entry name" value="MATH_2"/>
    <property type="match status" value="1"/>
</dbReference>
<dbReference type="InterPro" id="IPR015382">
    <property type="entry name" value="KCNMB2_ball_chain_dom"/>
</dbReference>
<dbReference type="Pfam" id="PF09303">
    <property type="entry name" value="KcnmB2_inactiv"/>
    <property type="match status" value="1"/>
</dbReference>
<feature type="binding site" evidence="19">
    <location>
        <position position="360"/>
    </location>
    <ligand>
        <name>Zn(2+)</name>
        <dbReference type="ChEBI" id="CHEBI:29105"/>
        <note>catalytic</note>
    </ligand>
</feature>
<evidence type="ECO:0000313" key="27">
    <source>
        <dbReference type="Proteomes" id="UP000265000"/>
    </source>
</evidence>
<evidence type="ECO:0000256" key="22">
    <source>
        <dbReference type="SAM" id="Phobius"/>
    </source>
</evidence>
<dbReference type="FunFam" id="3.40.390.10:FF:000015">
    <property type="entry name" value="Meprin A subunit"/>
    <property type="match status" value="1"/>
</dbReference>
<comment type="caution">
    <text evidence="19">Lacks conserved residue(s) required for the propagation of feature annotation.</text>
</comment>
<dbReference type="Pfam" id="PF00629">
    <property type="entry name" value="MAM"/>
    <property type="match status" value="1"/>
</dbReference>
<dbReference type="PRINTS" id="PR00480">
    <property type="entry name" value="ASTACIN"/>
</dbReference>
<feature type="domain" description="MAM" evidence="23">
    <location>
        <begin position="461"/>
        <end position="626"/>
    </location>
</feature>
<keyword evidence="13" id="KW-0406">Ion transport</keyword>
<dbReference type="FunFam" id="2.60.120.200:FF:000037">
    <property type="entry name" value="Meprin A subunit"/>
    <property type="match status" value="1"/>
</dbReference>
<keyword evidence="17" id="KW-0325">Glycoprotein</keyword>
<dbReference type="InterPro" id="IPR002083">
    <property type="entry name" value="MATH/TRAF_dom"/>
</dbReference>
<dbReference type="PROSITE" id="PS50144">
    <property type="entry name" value="MATH"/>
    <property type="match status" value="1"/>
</dbReference>
<dbReference type="SUPFAM" id="SSF49899">
    <property type="entry name" value="Concanavalin A-like lectins/glucanases"/>
    <property type="match status" value="1"/>
</dbReference>
<dbReference type="InterPro" id="IPR003930">
    <property type="entry name" value="K_chnl_Ca-activ_BK_bsu"/>
</dbReference>
<dbReference type="GO" id="GO:0015269">
    <property type="term" value="F:calcium-activated potassium channel activity"/>
    <property type="evidence" value="ECO:0007669"/>
    <property type="project" value="InterPro"/>
</dbReference>
<keyword evidence="16" id="KW-1015">Disulfide bond</keyword>
<evidence type="ECO:0000256" key="5">
    <source>
        <dbReference type="ARBA" id="ARBA00022670"/>
    </source>
</evidence>
<dbReference type="GO" id="GO:0006508">
    <property type="term" value="P:proteolysis"/>
    <property type="evidence" value="ECO:0007669"/>
    <property type="project" value="UniProtKB-KW"/>
</dbReference>